<comment type="caution">
    <text evidence="1">The sequence shown here is derived from an EMBL/GenBank/DDBJ whole genome shotgun (WGS) entry which is preliminary data.</text>
</comment>
<gene>
    <name evidence="1" type="ORF">BDM02DRAFT_1284237</name>
</gene>
<name>A0ACB6Z2E6_THEGA</name>
<sequence length="227" mass="25667">MFSWQCTNQNTHHHVSPTEIPRPTLVIYPAEFCPTPVLNPTMMIRCAGSGIAGCLLRYDLSDFRCGRIGYNTSIARFCVSEVSKPAFIESPKQFGIIRQPRTSLTGSIRALEPFSDIERGTCLTSCLRLDPLAFYPQPVHFEFRLAVGWCLCALRKVRSSPYPHIREISSETRRTRKCLKDTKAHGARYEISKCLESRKASKCLKTVQNWHDPNWIVFILTGPGTGS</sequence>
<reference evidence="1" key="1">
    <citation type="submission" date="2019-10" db="EMBL/GenBank/DDBJ databases">
        <authorList>
            <consortium name="DOE Joint Genome Institute"/>
            <person name="Kuo A."/>
            <person name="Miyauchi S."/>
            <person name="Kiss E."/>
            <person name="Drula E."/>
            <person name="Kohler A."/>
            <person name="Sanchez-Garcia M."/>
            <person name="Andreopoulos B."/>
            <person name="Barry K.W."/>
            <person name="Bonito G."/>
            <person name="Buee M."/>
            <person name="Carver A."/>
            <person name="Chen C."/>
            <person name="Cichocki N."/>
            <person name="Clum A."/>
            <person name="Culley D."/>
            <person name="Crous P.W."/>
            <person name="Fauchery L."/>
            <person name="Girlanda M."/>
            <person name="Hayes R."/>
            <person name="Keri Z."/>
            <person name="Labutti K."/>
            <person name="Lipzen A."/>
            <person name="Lombard V."/>
            <person name="Magnuson J."/>
            <person name="Maillard F."/>
            <person name="Morin E."/>
            <person name="Murat C."/>
            <person name="Nolan M."/>
            <person name="Ohm R."/>
            <person name="Pangilinan J."/>
            <person name="Pereira M."/>
            <person name="Perotto S."/>
            <person name="Peter M."/>
            <person name="Riley R."/>
            <person name="Sitrit Y."/>
            <person name="Stielow B."/>
            <person name="Szollosi G."/>
            <person name="Zifcakova L."/>
            <person name="Stursova M."/>
            <person name="Spatafora J.W."/>
            <person name="Tedersoo L."/>
            <person name="Vaario L.-M."/>
            <person name="Yamada A."/>
            <person name="Yan M."/>
            <person name="Wang P."/>
            <person name="Xu J."/>
            <person name="Bruns T."/>
            <person name="Baldrian P."/>
            <person name="Vilgalys R."/>
            <person name="Henrissat B."/>
            <person name="Grigoriev I.V."/>
            <person name="Hibbett D."/>
            <person name="Nagy L.G."/>
            <person name="Martin F.M."/>
        </authorList>
    </citation>
    <scope>NUCLEOTIDE SEQUENCE</scope>
    <source>
        <strain evidence="1">P2</strain>
    </source>
</reference>
<reference evidence="1" key="2">
    <citation type="journal article" date="2020" name="Nat. Commun.">
        <title>Large-scale genome sequencing of mycorrhizal fungi provides insights into the early evolution of symbiotic traits.</title>
        <authorList>
            <person name="Miyauchi S."/>
            <person name="Kiss E."/>
            <person name="Kuo A."/>
            <person name="Drula E."/>
            <person name="Kohler A."/>
            <person name="Sanchez-Garcia M."/>
            <person name="Morin E."/>
            <person name="Andreopoulos B."/>
            <person name="Barry K.W."/>
            <person name="Bonito G."/>
            <person name="Buee M."/>
            <person name="Carver A."/>
            <person name="Chen C."/>
            <person name="Cichocki N."/>
            <person name="Clum A."/>
            <person name="Culley D."/>
            <person name="Crous P.W."/>
            <person name="Fauchery L."/>
            <person name="Girlanda M."/>
            <person name="Hayes R.D."/>
            <person name="Keri Z."/>
            <person name="LaButti K."/>
            <person name="Lipzen A."/>
            <person name="Lombard V."/>
            <person name="Magnuson J."/>
            <person name="Maillard F."/>
            <person name="Murat C."/>
            <person name="Nolan M."/>
            <person name="Ohm R.A."/>
            <person name="Pangilinan J."/>
            <person name="Pereira M.F."/>
            <person name="Perotto S."/>
            <person name="Peter M."/>
            <person name="Pfister S."/>
            <person name="Riley R."/>
            <person name="Sitrit Y."/>
            <person name="Stielow J.B."/>
            <person name="Szollosi G."/>
            <person name="Zifcakova L."/>
            <person name="Stursova M."/>
            <person name="Spatafora J.W."/>
            <person name="Tedersoo L."/>
            <person name="Vaario L.M."/>
            <person name="Yamada A."/>
            <person name="Yan M."/>
            <person name="Wang P."/>
            <person name="Xu J."/>
            <person name="Bruns T."/>
            <person name="Baldrian P."/>
            <person name="Vilgalys R."/>
            <person name="Dunand C."/>
            <person name="Henrissat B."/>
            <person name="Grigoriev I.V."/>
            <person name="Hibbett D."/>
            <person name="Nagy L.G."/>
            <person name="Martin F.M."/>
        </authorList>
    </citation>
    <scope>NUCLEOTIDE SEQUENCE</scope>
    <source>
        <strain evidence="1">P2</strain>
    </source>
</reference>
<evidence type="ECO:0000313" key="2">
    <source>
        <dbReference type="Proteomes" id="UP000886501"/>
    </source>
</evidence>
<proteinExistence type="predicted"/>
<evidence type="ECO:0000313" key="1">
    <source>
        <dbReference type="EMBL" id="KAF9643870.1"/>
    </source>
</evidence>
<dbReference type="Proteomes" id="UP000886501">
    <property type="component" value="Unassembled WGS sequence"/>
</dbReference>
<protein>
    <submittedName>
        <fullName evidence="1">Uncharacterized protein</fullName>
    </submittedName>
</protein>
<dbReference type="EMBL" id="MU118179">
    <property type="protein sequence ID" value="KAF9643870.1"/>
    <property type="molecule type" value="Genomic_DNA"/>
</dbReference>
<keyword evidence="2" id="KW-1185">Reference proteome</keyword>
<organism evidence="1 2">
    <name type="scientific">Thelephora ganbajun</name>
    <name type="common">Ganba fungus</name>
    <dbReference type="NCBI Taxonomy" id="370292"/>
    <lineage>
        <taxon>Eukaryota</taxon>
        <taxon>Fungi</taxon>
        <taxon>Dikarya</taxon>
        <taxon>Basidiomycota</taxon>
        <taxon>Agaricomycotina</taxon>
        <taxon>Agaricomycetes</taxon>
        <taxon>Thelephorales</taxon>
        <taxon>Thelephoraceae</taxon>
        <taxon>Thelephora</taxon>
    </lineage>
</organism>
<accession>A0ACB6Z2E6</accession>